<dbReference type="Gene3D" id="3.20.20.450">
    <property type="entry name" value="EAL domain"/>
    <property type="match status" value="1"/>
</dbReference>
<evidence type="ECO:0000313" key="3">
    <source>
        <dbReference type="EMBL" id="EFH6652521.1"/>
    </source>
</evidence>
<accession>A0A346GS86</accession>
<evidence type="ECO:0000313" key="2">
    <source>
        <dbReference type="EMBL" id="AXO10132.1"/>
    </source>
</evidence>
<name>A0A346GS86_ECOLX</name>
<dbReference type="InterPro" id="IPR001633">
    <property type="entry name" value="EAL_dom"/>
</dbReference>
<proteinExistence type="predicted"/>
<reference evidence="3 5" key="2">
    <citation type="submission" date="2019-11" db="EMBL/GenBank/DDBJ databases">
        <authorList>
            <consortium name="GenomeTrakr network: Whole genome sequencing for foodborne pathogen traceback"/>
        </authorList>
    </citation>
    <scope>NUCLEOTIDE SEQUENCE [LARGE SCALE GENOMIC DNA]</scope>
    <source>
        <strain evidence="3 5">PSU-2072</strain>
    </source>
</reference>
<gene>
    <name evidence="2" type="ORF">DS732_28420</name>
    <name evidence="3" type="ORF">GNW61_28105</name>
</gene>
<reference evidence="2 4" key="1">
    <citation type="submission" date="2018-08" db="EMBL/GenBank/DDBJ databases">
        <title>Complete genome sequencing and genomic characterization of five Escherichia coli strains co-producing MCR-1 and ESBLs from different origins in China.</title>
        <authorList>
            <person name="Bai L."/>
        </authorList>
    </citation>
    <scope>NUCLEOTIDE SEQUENCE [LARGE SCALE GENOMIC DNA]</scope>
    <source>
        <strain evidence="2">Cq9</strain>
        <strain evidence="4">cq9</strain>
        <plasmid evidence="4">Plasmid unnamed2</plasmid>
        <plasmid evidence="2">unnamed2</plasmid>
    </source>
</reference>
<geneLocation type="plasmid" evidence="2">
    <name>unnamed2</name>
</geneLocation>
<dbReference type="EMBL" id="AASWOY010000213">
    <property type="protein sequence ID" value="EFH6652521.1"/>
    <property type="molecule type" value="Genomic_DNA"/>
</dbReference>
<dbReference type="PROSITE" id="PS50883">
    <property type="entry name" value="EAL"/>
    <property type="match status" value="1"/>
</dbReference>
<evidence type="ECO:0000313" key="4">
    <source>
        <dbReference type="Proteomes" id="UP000256244"/>
    </source>
</evidence>
<organism evidence="2 4">
    <name type="scientific">Escherichia coli</name>
    <dbReference type="NCBI Taxonomy" id="562"/>
    <lineage>
        <taxon>Bacteria</taxon>
        <taxon>Pseudomonadati</taxon>
        <taxon>Pseudomonadota</taxon>
        <taxon>Gammaproteobacteria</taxon>
        <taxon>Enterobacterales</taxon>
        <taxon>Enterobacteriaceae</taxon>
        <taxon>Escherichia</taxon>
    </lineage>
</organism>
<dbReference type="Proteomes" id="UP000530628">
    <property type="component" value="Unassembled WGS sequence"/>
</dbReference>
<evidence type="ECO:0000313" key="5">
    <source>
        <dbReference type="Proteomes" id="UP000530628"/>
    </source>
</evidence>
<keyword evidence="2" id="KW-0614">Plasmid</keyword>
<sequence length="86" mass="9786">MKQTEYTGVLVPITQKVLYKAVSKLLGMSGRFPQTFRLNVNVTPALLKDTHFVQMCKLLSDEKGARLMLELTEQQPFTISYRQPAP</sequence>
<dbReference type="SUPFAM" id="SSF141868">
    <property type="entry name" value="EAL domain-like"/>
    <property type="match status" value="1"/>
</dbReference>
<protein>
    <submittedName>
        <fullName evidence="2">EAL domain-containing protein</fullName>
    </submittedName>
</protein>
<dbReference type="InterPro" id="IPR035919">
    <property type="entry name" value="EAL_sf"/>
</dbReference>
<evidence type="ECO:0000259" key="1">
    <source>
        <dbReference type="PROSITE" id="PS50883"/>
    </source>
</evidence>
<dbReference type="AlphaFoldDB" id="A0A346GS86"/>
<feature type="domain" description="EAL" evidence="1">
    <location>
        <begin position="1"/>
        <end position="86"/>
    </location>
</feature>
<dbReference type="EMBL" id="CP031548">
    <property type="protein sequence ID" value="AXO10132.1"/>
    <property type="molecule type" value="Genomic_DNA"/>
</dbReference>
<dbReference type="Proteomes" id="UP000256244">
    <property type="component" value="Plasmid unnamed2"/>
</dbReference>